<dbReference type="InterPro" id="IPR018490">
    <property type="entry name" value="cNMP-bd_dom_sf"/>
</dbReference>
<proteinExistence type="predicted"/>
<dbReference type="SMART" id="SM00100">
    <property type="entry name" value="cNMP"/>
    <property type="match status" value="1"/>
</dbReference>
<comment type="caution">
    <text evidence="2">The sequence shown here is derived from an EMBL/GenBank/DDBJ whole genome shotgun (WGS) entry which is preliminary data.</text>
</comment>
<dbReference type="RefSeq" id="WP_209141930.1">
    <property type="nucleotide sequence ID" value="NZ_JAGHKO010000011.1"/>
</dbReference>
<dbReference type="CDD" id="cd00038">
    <property type="entry name" value="CAP_ED"/>
    <property type="match status" value="1"/>
</dbReference>
<dbReference type="Gene3D" id="2.60.120.10">
    <property type="entry name" value="Jelly Rolls"/>
    <property type="match status" value="1"/>
</dbReference>
<dbReference type="SUPFAM" id="SSF51206">
    <property type="entry name" value="cAMP-binding domain-like"/>
    <property type="match status" value="1"/>
</dbReference>
<evidence type="ECO:0000313" key="3">
    <source>
        <dbReference type="Proteomes" id="UP000677244"/>
    </source>
</evidence>
<dbReference type="PROSITE" id="PS50042">
    <property type="entry name" value="CNMP_BINDING_3"/>
    <property type="match status" value="1"/>
</dbReference>
<dbReference type="Proteomes" id="UP000677244">
    <property type="component" value="Unassembled WGS sequence"/>
</dbReference>
<organism evidence="2 3">
    <name type="scientific">Niastella soli</name>
    <dbReference type="NCBI Taxonomy" id="2821487"/>
    <lineage>
        <taxon>Bacteria</taxon>
        <taxon>Pseudomonadati</taxon>
        <taxon>Bacteroidota</taxon>
        <taxon>Chitinophagia</taxon>
        <taxon>Chitinophagales</taxon>
        <taxon>Chitinophagaceae</taxon>
        <taxon>Niastella</taxon>
    </lineage>
</organism>
<dbReference type="Pfam" id="PF00027">
    <property type="entry name" value="cNMP_binding"/>
    <property type="match status" value="1"/>
</dbReference>
<keyword evidence="3" id="KW-1185">Reference proteome</keyword>
<evidence type="ECO:0000259" key="1">
    <source>
        <dbReference type="PROSITE" id="PS50042"/>
    </source>
</evidence>
<protein>
    <submittedName>
        <fullName evidence="2">Crp/Fnr family transcriptional regulator</fullName>
    </submittedName>
</protein>
<reference evidence="2 3" key="1">
    <citation type="submission" date="2021-03" db="EMBL/GenBank/DDBJ databases">
        <title>Assistant Professor.</title>
        <authorList>
            <person name="Huq M.A."/>
        </authorList>
    </citation>
    <scope>NUCLEOTIDE SEQUENCE [LARGE SCALE GENOMIC DNA]</scope>
    <source>
        <strain evidence="2 3">MAH-29</strain>
    </source>
</reference>
<name>A0ABS3Z132_9BACT</name>
<sequence length="191" mass="22768">MTEHLVAHIKKFISLDAEKIRLLESFFEQRTYRKKEVLLSEGDRCYEKFFIVSGCVHLSYLKQNGIEQTTDFALENWWISDFMAFQNGSVAQFSIRAVEKTEVLCISADRQRKLLDLMPELNAYFHLVFQRAFAASQFRFRLLSEFSKEDLYRHFKQHFPEFLQRVPQYLLASFLGFTPEYLSEIRKKHLS</sequence>
<dbReference type="InterPro" id="IPR014710">
    <property type="entry name" value="RmlC-like_jellyroll"/>
</dbReference>
<evidence type="ECO:0000313" key="2">
    <source>
        <dbReference type="EMBL" id="MBO9203879.1"/>
    </source>
</evidence>
<gene>
    <name evidence="2" type="ORF">J7I42_26580</name>
</gene>
<accession>A0ABS3Z132</accession>
<dbReference type="EMBL" id="JAGHKO010000011">
    <property type="protein sequence ID" value="MBO9203879.1"/>
    <property type="molecule type" value="Genomic_DNA"/>
</dbReference>
<feature type="domain" description="Cyclic nucleotide-binding" evidence="1">
    <location>
        <begin position="11"/>
        <end position="115"/>
    </location>
</feature>
<dbReference type="InterPro" id="IPR000595">
    <property type="entry name" value="cNMP-bd_dom"/>
</dbReference>